<name>A0ABV2IVS3_9HYPH</name>
<keyword evidence="9" id="KW-1185">Reference proteome</keyword>
<evidence type="ECO:0000256" key="1">
    <source>
        <dbReference type="ARBA" id="ARBA00004442"/>
    </source>
</evidence>
<feature type="domain" description="Outer membrane protein beta-barrel" evidence="7">
    <location>
        <begin position="10"/>
        <end position="208"/>
    </location>
</feature>
<evidence type="ECO:0000256" key="2">
    <source>
        <dbReference type="ARBA" id="ARBA00022729"/>
    </source>
</evidence>
<dbReference type="InterPro" id="IPR011250">
    <property type="entry name" value="OMP/PagP_B-barrel"/>
</dbReference>
<comment type="similarity">
    <text evidence="5">Belongs to the Omp25/RopB family.</text>
</comment>
<dbReference type="InterPro" id="IPR027385">
    <property type="entry name" value="Beta-barrel_OMP"/>
</dbReference>
<evidence type="ECO:0000313" key="9">
    <source>
        <dbReference type="Proteomes" id="UP001549047"/>
    </source>
</evidence>
<dbReference type="SUPFAM" id="SSF56925">
    <property type="entry name" value="OMPA-like"/>
    <property type="match status" value="1"/>
</dbReference>
<comment type="caution">
    <text evidence="8">The sequence shown here is derived from an EMBL/GenBank/DDBJ whole genome shotgun (WGS) entry which is preliminary data.</text>
</comment>
<keyword evidence="2 6" id="KW-0732">Signal</keyword>
<accession>A0ABV2IVS3</accession>
<gene>
    <name evidence="8" type="ORF">ABID16_000773</name>
</gene>
<reference evidence="8 9" key="1">
    <citation type="submission" date="2024-06" db="EMBL/GenBank/DDBJ databases">
        <title>Genomic Encyclopedia of Type Strains, Phase IV (KMG-IV): sequencing the most valuable type-strain genomes for metagenomic binning, comparative biology and taxonomic classification.</title>
        <authorList>
            <person name="Goeker M."/>
        </authorList>
    </citation>
    <scope>NUCLEOTIDE SEQUENCE [LARGE SCALE GENOMIC DNA]</scope>
    <source>
        <strain evidence="8 9">DSM 29780</strain>
    </source>
</reference>
<dbReference type="PANTHER" id="PTHR34001:SF3">
    <property type="entry name" value="BLL7405 PROTEIN"/>
    <property type="match status" value="1"/>
</dbReference>
<evidence type="ECO:0000256" key="6">
    <source>
        <dbReference type="SAM" id="SignalP"/>
    </source>
</evidence>
<evidence type="ECO:0000256" key="3">
    <source>
        <dbReference type="ARBA" id="ARBA00023136"/>
    </source>
</evidence>
<dbReference type="PANTHER" id="PTHR34001">
    <property type="entry name" value="BLL7405 PROTEIN"/>
    <property type="match status" value="1"/>
</dbReference>
<dbReference type="Proteomes" id="UP001549047">
    <property type="component" value="Unassembled WGS sequence"/>
</dbReference>
<dbReference type="Pfam" id="PF13505">
    <property type="entry name" value="OMP_b-brl"/>
    <property type="match status" value="1"/>
</dbReference>
<evidence type="ECO:0000256" key="4">
    <source>
        <dbReference type="ARBA" id="ARBA00023237"/>
    </source>
</evidence>
<organism evidence="8 9">
    <name type="scientific">Rhizobium aquaticum</name>
    <dbReference type="NCBI Taxonomy" id="1549636"/>
    <lineage>
        <taxon>Bacteria</taxon>
        <taxon>Pseudomonadati</taxon>
        <taxon>Pseudomonadota</taxon>
        <taxon>Alphaproteobacteria</taxon>
        <taxon>Hyphomicrobiales</taxon>
        <taxon>Rhizobiaceae</taxon>
        <taxon>Rhizobium/Agrobacterium group</taxon>
        <taxon>Rhizobium</taxon>
    </lineage>
</organism>
<feature type="chain" id="PRO_5046200291" evidence="6">
    <location>
        <begin position="22"/>
        <end position="208"/>
    </location>
</feature>
<dbReference type="PROSITE" id="PS51257">
    <property type="entry name" value="PROKAR_LIPOPROTEIN"/>
    <property type="match status" value="1"/>
</dbReference>
<dbReference type="RefSeq" id="WP_354555029.1">
    <property type="nucleotide sequence ID" value="NZ_JBEPMB010000001.1"/>
</dbReference>
<protein>
    <submittedName>
        <fullName evidence="8">Outer membrane immunogenic protein</fullName>
    </submittedName>
</protein>
<dbReference type="EMBL" id="JBEPMB010000001">
    <property type="protein sequence ID" value="MET3612468.1"/>
    <property type="molecule type" value="Genomic_DNA"/>
</dbReference>
<sequence length="208" mass="21800">MIRSCILATAVAFLSCTASFAADLAPSELRPGFSWGGAYVGASGGYVWNKGTDKFGAVTDNLAANAGTISGFVGYNYEISPAIIAGLEGELGYDWNKVTTTSGTKATGGLDTTLRGRIGIAYDRALLYVAGGYAGTALKLERGATSTTPWLNGWTIGAGVDYAIADNLFLRGEYRYAQYVKQNVTLAGATHAVDLSNQTFKVGLGMKF</sequence>
<dbReference type="Gene3D" id="2.40.160.20">
    <property type="match status" value="1"/>
</dbReference>
<evidence type="ECO:0000259" key="7">
    <source>
        <dbReference type="Pfam" id="PF13505"/>
    </source>
</evidence>
<dbReference type="InterPro" id="IPR051692">
    <property type="entry name" value="OMP-like"/>
</dbReference>
<feature type="signal peptide" evidence="6">
    <location>
        <begin position="1"/>
        <end position="21"/>
    </location>
</feature>
<comment type="subcellular location">
    <subcellularLocation>
        <location evidence="1">Cell outer membrane</location>
    </subcellularLocation>
</comment>
<evidence type="ECO:0000256" key="5">
    <source>
        <dbReference type="ARBA" id="ARBA00038306"/>
    </source>
</evidence>
<keyword evidence="4" id="KW-0998">Cell outer membrane</keyword>
<keyword evidence="3" id="KW-0472">Membrane</keyword>
<proteinExistence type="inferred from homology"/>
<evidence type="ECO:0000313" key="8">
    <source>
        <dbReference type="EMBL" id="MET3612468.1"/>
    </source>
</evidence>